<reference evidence="1 2" key="1">
    <citation type="submission" date="2014-01" db="EMBL/GenBank/DDBJ databases">
        <title>Comparative genomics of Fusobacterium necrophorum wild isolates.</title>
        <authorList>
            <person name="Kittichotirat W."/>
            <person name="Bumgarner R.E."/>
            <person name="Lawrence P."/>
        </authorList>
    </citation>
    <scope>NUCLEOTIDE SEQUENCE [LARGE SCALE GENOMIC DNA]</scope>
    <source>
        <strain evidence="1 2">BL</strain>
    </source>
</reference>
<organism evidence="1 2">
    <name type="scientific">Fusobacterium necrophorum BL</name>
    <dbReference type="NCBI Taxonomy" id="1441732"/>
    <lineage>
        <taxon>Bacteria</taxon>
        <taxon>Fusobacteriati</taxon>
        <taxon>Fusobacteriota</taxon>
        <taxon>Fusobacteriia</taxon>
        <taxon>Fusobacteriales</taxon>
        <taxon>Fusobacteriaceae</taxon>
        <taxon>Fusobacterium</taxon>
    </lineage>
</organism>
<dbReference type="EMBL" id="JAAC01000154">
    <property type="protein sequence ID" value="KDE61834.1"/>
    <property type="molecule type" value="Genomic_DNA"/>
</dbReference>
<evidence type="ECO:0000313" key="2">
    <source>
        <dbReference type="Proteomes" id="UP000027473"/>
    </source>
</evidence>
<gene>
    <name evidence="1" type="ORF">FUSO3_09660</name>
</gene>
<dbReference type="AlphaFoldDB" id="A0AB73BUA6"/>
<name>A0AB73BUA6_9FUSO</name>
<evidence type="ECO:0000313" key="1">
    <source>
        <dbReference type="EMBL" id="KDE61834.1"/>
    </source>
</evidence>
<dbReference type="Proteomes" id="UP000027473">
    <property type="component" value="Unassembled WGS sequence"/>
</dbReference>
<sequence length="41" mass="4975">MNGKFKLEILVQWDRLKVQNNIESYSYCREIVFLVVKTQIK</sequence>
<comment type="caution">
    <text evidence="1">The sequence shown here is derived from an EMBL/GenBank/DDBJ whole genome shotgun (WGS) entry which is preliminary data.</text>
</comment>
<proteinExistence type="predicted"/>
<protein>
    <submittedName>
        <fullName evidence="1">Uncharacterized protein</fullName>
    </submittedName>
</protein>
<accession>A0AB73BUA6</accession>